<protein>
    <submittedName>
        <fullName evidence="2">Uncharacterized conserved protein YtfP, gamma-glutamylcyclotransferase (GGCT)/AIG2-like family</fullName>
    </submittedName>
</protein>
<evidence type="ECO:0000313" key="2">
    <source>
        <dbReference type="EMBL" id="SNS14502.1"/>
    </source>
</evidence>
<accession>A0A239C3L8</accession>
<dbReference type="InterPro" id="IPR009288">
    <property type="entry name" value="AIG2-like_dom"/>
</dbReference>
<reference evidence="2 3" key="1">
    <citation type="submission" date="2017-06" db="EMBL/GenBank/DDBJ databases">
        <authorList>
            <person name="Kim H.J."/>
            <person name="Triplett B.A."/>
        </authorList>
    </citation>
    <scope>NUCLEOTIDE SEQUENCE [LARGE SCALE GENOMIC DNA]</scope>
    <source>
        <strain evidence="2 3">DSM 11445</strain>
    </source>
</reference>
<keyword evidence="2" id="KW-0808">Transferase</keyword>
<name>A0A239C3L8_9RHOB</name>
<organism evidence="2 3">
    <name type="scientific">Antarctobacter heliothermus</name>
    <dbReference type="NCBI Taxonomy" id="74033"/>
    <lineage>
        <taxon>Bacteria</taxon>
        <taxon>Pseudomonadati</taxon>
        <taxon>Pseudomonadota</taxon>
        <taxon>Alphaproteobacteria</taxon>
        <taxon>Rhodobacterales</taxon>
        <taxon>Roseobacteraceae</taxon>
        <taxon>Antarctobacter</taxon>
    </lineage>
</organism>
<dbReference type="Proteomes" id="UP000198440">
    <property type="component" value="Unassembled WGS sequence"/>
</dbReference>
<evidence type="ECO:0000259" key="1">
    <source>
        <dbReference type="Pfam" id="PF06094"/>
    </source>
</evidence>
<dbReference type="CDD" id="cd06661">
    <property type="entry name" value="GGCT_like"/>
    <property type="match status" value="1"/>
</dbReference>
<dbReference type="EMBL" id="FZON01000005">
    <property type="protein sequence ID" value="SNS14502.1"/>
    <property type="molecule type" value="Genomic_DNA"/>
</dbReference>
<proteinExistence type="predicted"/>
<gene>
    <name evidence="2" type="ORF">SAMN04488078_100586</name>
</gene>
<dbReference type="SUPFAM" id="SSF110857">
    <property type="entry name" value="Gamma-glutamyl cyclotransferase-like"/>
    <property type="match status" value="1"/>
</dbReference>
<dbReference type="Pfam" id="PF06094">
    <property type="entry name" value="GGACT"/>
    <property type="match status" value="1"/>
</dbReference>
<sequence>MSQFTYLFVYGTLLTSADHPIGTRLREGSDLIGLGWIRARLYHIEDPEDPGQRYPGAVPSGYDHDRVHGEVYALHDGAEALIAAFDIYEACDPSRPEPHEFIRRRIPVTLDDNRVIEAISYLYSWDLSRATRVPSGRFNRQIPLVV</sequence>
<feature type="domain" description="Gamma-glutamylcyclotransferase AIG2-like" evidence="1">
    <location>
        <begin position="7"/>
        <end position="139"/>
    </location>
</feature>
<dbReference type="RefSeq" id="WP_089276612.1">
    <property type="nucleotide sequence ID" value="NZ_FZON01000005.1"/>
</dbReference>
<dbReference type="OrthoDB" id="482277at2"/>
<dbReference type="AlphaFoldDB" id="A0A239C3L8"/>
<dbReference type="GO" id="GO:0016740">
    <property type="term" value="F:transferase activity"/>
    <property type="evidence" value="ECO:0007669"/>
    <property type="project" value="UniProtKB-KW"/>
</dbReference>
<dbReference type="InterPro" id="IPR013024">
    <property type="entry name" value="GGCT-like"/>
</dbReference>
<dbReference type="Gene3D" id="3.10.490.10">
    <property type="entry name" value="Gamma-glutamyl cyclotransferase-like"/>
    <property type="match status" value="1"/>
</dbReference>
<evidence type="ECO:0000313" key="3">
    <source>
        <dbReference type="Proteomes" id="UP000198440"/>
    </source>
</evidence>
<dbReference type="InterPro" id="IPR036568">
    <property type="entry name" value="GGCT-like_sf"/>
</dbReference>